<name>A0A7J7C027_TRIWF</name>
<feature type="compositionally biased region" description="Basic and acidic residues" evidence="1">
    <location>
        <begin position="267"/>
        <end position="277"/>
    </location>
</feature>
<feature type="region of interest" description="Disordered" evidence="1">
    <location>
        <begin position="200"/>
        <end position="232"/>
    </location>
</feature>
<evidence type="ECO:0000313" key="3">
    <source>
        <dbReference type="Proteomes" id="UP000593562"/>
    </source>
</evidence>
<comment type="caution">
    <text evidence="2">The sequence shown here is derived from an EMBL/GenBank/DDBJ whole genome shotgun (WGS) entry which is preliminary data.</text>
</comment>
<evidence type="ECO:0000313" key="2">
    <source>
        <dbReference type="EMBL" id="KAF5727509.1"/>
    </source>
</evidence>
<feature type="compositionally biased region" description="Basic and acidic residues" evidence="1">
    <location>
        <begin position="145"/>
        <end position="164"/>
    </location>
</feature>
<keyword evidence="3" id="KW-1185">Reference proteome</keyword>
<feature type="compositionally biased region" description="Basic and acidic residues" evidence="1">
    <location>
        <begin position="201"/>
        <end position="213"/>
    </location>
</feature>
<dbReference type="EMBL" id="JAAARO010000022">
    <property type="protein sequence ID" value="KAF5727509.1"/>
    <property type="molecule type" value="Genomic_DNA"/>
</dbReference>
<accession>A0A7J7C027</accession>
<gene>
    <name evidence="2" type="ORF">HS088_TW22G01202</name>
</gene>
<feature type="region of interest" description="Disordered" evidence="1">
    <location>
        <begin position="245"/>
        <end position="296"/>
    </location>
</feature>
<evidence type="ECO:0000256" key="1">
    <source>
        <dbReference type="SAM" id="MobiDB-lite"/>
    </source>
</evidence>
<dbReference type="AlphaFoldDB" id="A0A7J7C027"/>
<feature type="region of interest" description="Disordered" evidence="1">
    <location>
        <begin position="145"/>
        <end position="184"/>
    </location>
</feature>
<proteinExistence type="predicted"/>
<dbReference type="Proteomes" id="UP000593562">
    <property type="component" value="Unassembled WGS sequence"/>
</dbReference>
<dbReference type="InParanoid" id="A0A7J7C027"/>
<sequence length="296" mass="32953">MATQRQLLHHRDQVPDSCPSNARHGCSKAQMCLLKILHVISSYPPCEASTETVVSHGIEEFEGRTGLGVDLNARFGSWPENDQESESTECSFVENKALESDEKVKDCVQVLTGEKSSEYEVEESRIAEERSVKICEIENNESDVKNKNDVEAKDGKELKGRGGGDCDSDGATGDKMTSFQAKERRNRDYLSMLVEAAQLISRHDGEGESDSEKLSQPSTELDETESVSRVGSKRSRYCVVDWDGSGLDDTSPVVRSRRGRSQVLPSRLRDSILEPWKRLPGPQRSAVVSTTKRRSR</sequence>
<organism evidence="2 3">
    <name type="scientific">Tripterygium wilfordii</name>
    <name type="common">Thunder God vine</name>
    <dbReference type="NCBI Taxonomy" id="458696"/>
    <lineage>
        <taxon>Eukaryota</taxon>
        <taxon>Viridiplantae</taxon>
        <taxon>Streptophyta</taxon>
        <taxon>Embryophyta</taxon>
        <taxon>Tracheophyta</taxon>
        <taxon>Spermatophyta</taxon>
        <taxon>Magnoliopsida</taxon>
        <taxon>eudicotyledons</taxon>
        <taxon>Gunneridae</taxon>
        <taxon>Pentapetalae</taxon>
        <taxon>rosids</taxon>
        <taxon>fabids</taxon>
        <taxon>Celastrales</taxon>
        <taxon>Celastraceae</taxon>
        <taxon>Tripterygium</taxon>
    </lineage>
</organism>
<reference evidence="2 3" key="1">
    <citation type="journal article" date="2020" name="Nat. Commun.">
        <title>Genome of Tripterygium wilfordii and identification of cytochrome P450 involved in triptolide biosynthesis.</title>
        <authorList>
            <person name="Tu L."/>
            <person name="Su P."/>
            <person name="Zhang Z."/>
            <person name="Gao L."/>
            <person name="Wang J."/>
            <person name="Hu T."/>
            <person name="Zhou J."/>
            <person name="Zhang Y."/>
            <person name="Zhao Y."/>
            <person name="Liu Y."/>
            <person name="Song Y."/>
            <person name="Tong Y."/>
            <person name="Lu Y."/>
            <person name="Yang J."/>
            <person name="Xu C."/>
            <person name="Jia M."/>
            <person name="Peters R.J."/>
            <person name="Huang L."/>
            <person name="Gao W."/>
        </authorList>
    </citation>
    <scope>NUCLEOTIDE SEQUENCE [LARGE SCALE GENOMIC DNA]</scope>
    <source>
        <strain evidence="3">cv. XIE 37</strain>
        <tissue evidence="2">Leaf</tissue>
    </source>
</reference>
<protein>
    <submittedName>
        <fullName evidence="2">Uncharacterized protein</fullName>
    </submittedName>
</protein>